<keyword evidence="2" id="KW-0805">Transcription regulation</keyword>
<dbReference type="Pfam" id="PF03466">
    <property type="entry name" value="LysR_substrate"/>
    <property type="match status" value="1"/>
</dbReference>
<name>A0A3N7HRR5_9BURK</name>
<dbReference type="Gene3D" id="3.40.190.290">
    <property type="match status" value="1"/>
</dbReference>
<dbReference type="Pfam" id="PF00126">
    <property type="entry name" value="HTH_1"/>
    <property type="match status" value="1"/>
</dbReference>
<reference evidence="6 7" key="2">
    <citation type="submission" date="2018-12" db="EMBL/GenBank/DDBJ databases">
        <title>Rhizobacter gummiphilus sp. nov., a rubber-degrading bacterium isolated from the soil of a botanical garden in Japan.</title>
        <authorList>
            <person name="Shunsuke S.S."/>
        </authorList>
    </citation>
    <scope>NUCLEOTIDE SEQUENCE [LARGE SCALE GENOMIC DNA]</scope>
    <source>
        <strain evidence="6 7">S-16</strain>
    </source>
</reference>
<dbReference type="GO" id="GO:0003700">
    <property type="term" value="F:DNA-binding transcription factor activity"/>
    <property type="evidence" value="ECO:0007669"/>
    <property type="project" value="InterPro"/>
</dbReference>
<dbReference type="GO" id="GO:0043565">
    <property type="term" value="F:sequence-specific DNA binding"/>
    <property type="evidence" value="ECO:0007669"/>
    <property type="project" value="TreeGrafter"/>
</dbReference>
<feature type="domain" description="HTH lysR-type" evidence="5">
    <location>
        <begin position="4"/>
        <end position="61"/>
    </location>
</feature>
<dbReference type="Proteomes" id="UP000267464">
    <property type="component" value="Unassembled WGS sequence"/>
</dbReference>
<comment type="similarity">
    <text evidence="1">Belongs to the LysR transcriptional regulatory family.</text>
</comment>
<dbReference type="SUPFAM" id="SSF53850">
    <property type="entry name" value="Periplasmic binding protein-like II"/>
    <property type="match status" value="1"/>
</dbReference>
<dbReference type="InterPro" id="IPR058163">
    <property type="entry name" value="LysR-type_TF_proteobact-type"/>
</dbReference>
<reference evidence="6 7" key="1">
    <citation type="submission" date="2018-08" db="EMBL/GenBank/DDBJ databases">
        <authorList>
            <person name="Khan S.A."/>
            <person name="Jeon C.O."/>
            <person name="Chun B.H."/>
            <person name="Jeong S.E."/>
        </authorList>
    </citation>
    <scope>NUCLEOTIDE SEQUENCE [LARGE SCALE GENOMIC DNA]</scope>
    <source>
        <strain evidence="6 7">S-16</strain>
    </source>
</reference>
<dbReference type="PANTHER" id="PTHR30537">
    <property type="entry name" value="HTH-TYPE TRANSCRIPTIONAL REGULATOR"/>
    <property type="match status" value="1"/>
</dbReference>
<evidence type="ECO:0000259" key="5">
    <source>
        <dbReference type="PROSITE" id="PS50931"/>
    </source>
</evidence>
<organism evidence="6 7">
    <name type="scientific">Piscinibacter terrae</name>
    <dbReference type="NCBI Taxonomy" id="2496871"/>
    <lineage>
        <taxon>Bacteria</taxon>
        <taxon>Pseudomonadati</taxon>
        <taxon>Pseudomonadota</taxon>
        <taxon>Betaproteobacteria</taxon>
        <taxon>Burkholderiales</taxon>
        <taxon>Sphaerotilaceae</taxon>
        <taxon>Piscinibacter</taxon>
    </lineage>
</organism>
<dbReference type="PROSITE" id="PS50931">
    <property type="entry name" value="HTH_LYSR"/>
    <property type="match status" value="1"/>
</dbReference>
<dbReference type="PANTHER" id="PTHR30537:SF3">
    <property type="entry name" value="TRANSCRIPTIONAL REGULATORY PROTEIN"/>
    <property type="match status" value="1"/>
</dbReference>
<evidence type="ECO:0000313" key="6">
    <source>
        <dbReference type="EMBL" id="RQP24433.1"/>
    </source>
</evidence>
<dbReference type="Gene3D" id="1.10.10.10">
    <property type="entry name" value="Winged helix-like DNA-binding domain superfamily/Winged helix DNA-binding domain"/>
    <property type="match status" value="1"/>
</dbReference>
<protein>
    <submittedName>
        <fullName evidence="6">LysR family transcriptional regulator</fullName>
    </submittedName>
</protein>
<dbReference type="InterPro" id="IPR005119">
    <property type="entry name" value="LysR_subst-bd"/>
</dbReference>
<dbReference type="EMBL" id="QUSW01000003">
    <property type="protein sequence ID" value="RQP24433.1"/>
    <property type="molecule type" value="Genomic_DNA"/>
</dbReference>
<dbReference type="GO" id="GO:0006351">
    <property type="term" value="P:DNA-templated transcription"/>
    <property type="evidence" value="ECO:0007669"/>
    <property type="project" value="TreeGrafter"/>
</dbReference>
<dbReference type="AlphaFoldDB" id="A0A3N7HRR5"/>
<dbReference type="RefSeq" id="WP_124540967.1">
    <property type="nucleotide sequence ID" value="NZ_QUSW01000003.1"/>
</dbReference>
<keyword evidence="7" id="KW-1185">Reference proteome</keyword>
<evidence type="ECO:0000256" key="3">
    <source>
        <dbReference type="ARBA" id="ARBA00023125"/>
    </source>
</evidence>
<evidence type="ECO:0000256" key="4">
    <source>
        <dbReference type="ARBA" id="ARBA00023163"/>
    </source>
</evidence>
<comment type="caution">
    <text evidence="6">The sequence shown here is derived from an EMBL/GenBank/DDBJ whole genome shotgun (WGS) entry which is preliminary data.</text>
</comment>
<evidence type="ECO:0000256" key="2">
    <source>
        <dbReference type="ARBA" id="ARBA00023015"/>
    </source>
</evidence>
<dbReference type="InterPro" id="IPR036388">
    <property type="entry name" value="WH-like_DNA-bd_sf"/>
</dbReference>
<accession>A0A3N7HRR5</accession>
<dbReference type="CDD" id="cd05466">
    <property type="entry name" value="PBP2_LTTR_substrate"/>
    <property type="match status" value="1"/>
</dbReference>
<keyword evidence="4" id="KW-0804">Transcription</keyword>
<proteinExistence type="inferred from homology"/>
<dbReference type="OrthoDB" id="8579932at2"/>
<dbReference type="InterPro" id="IPR036390">
    <property type="entry name" value="WH_DNA-bd_sf"/>
</dbReference>
<dbReference type="InterPro" id="IPR000847">
    <property type="entry name" value="LysR_HTH_N"/>
</dbReference>
<evidence type="ECO:0000256" key="1">
    <source>
        <dbReference type="ARBA" id="ARBA00009437"/>
    </source>
</evidence>
<dbReference type="SUPFAM" id="SSF46785">
    <property type="entry name" value="Winged helix' DNA-binding domain"/>
    <property type="match status" value="1"/>
</dbReference>
<evidence type="ECO:0000313" key="7">
    <source>
        <dbReference type="Proteomes" id="UP000267464"/>
    </source>
</evidence>
<sequence>MSDIDWDDLRVALAVAEAGSLAGAARALNVNHTTALRRLDALEARLNTRLFDRQRGGYVPTEAGELLAEEARAIAPRVDDLQRRLQGRDLRLTGTVRLTTAFVLMAHLLPEPLAAFARAHPGIEVEVAESSVLLDLSRRQADVAIRISQQVPQHWVGRTLGMVEYRVYARRGAPALPQRETPLPELLAREPWISFEREMFSNRFGRWMQEHIPPGQVRLRVDMFNSLSAMLLTGLGVGVLPDFVAAREPDLVAVSGPIADLATPLWILTHPDLRRTARIQAFMRLVGDSLAQLLAKAT</sequence>
<gene>
    <name evidence="6" type="ORF">DZC73_14180</name>
</gene>
<keyword evidence="3" id="KW-0238">DNA-binding</keyword>